<dbReference type="PANTHER" id="PTHR43581:SF4">
    <property type="entry name" value="ATP_GTP PHOSPHATASE"/>
    <property type="match status" value="1"/>
</dbReference>
<dbReference type="SUPFAM" id="SSF52540">
    <property type="entry name" value="P-loop containing nucleoside triphosphate hydrolases"/>
    <property type="match status" value="1"/>
</dbReference>
<dbReference type="InterPro" id="IPR051396">
    <property type="entry name" value="Bact_Antivir_Def_Nuclease"/>
</dbReference>
<sequence length="507" mass="58109">MIFRILDTWGEFNPETKNEVCLVWDNWNDYSFYTLFGIFYVDDASQKHDIGVLKIGFKGQEERDRVYDIGDVFEYVGDNYFSVGNSEEYYEQLNKLGDELRNLILDRLNDIAKKPDVFNMVKDEKVFEVSFLRDLHPNTITGQFRRMAKGGARLTPYSFRFITEERAMTESLDFLFDVIPESMPPTNIHVLIGRNGAGKTTLIDNMIHSLLVPSDFLSIPGTFHFNQINKYDLEENSFANLISVSFSVFDELDIPENLDFINGMKYSYIGLREINEFHSGIDIKDLGILSEEFFESIKVCRSRRLIPRLIEAIETLESDPNFQREGFADMILNEDLQAKKEIIITAFRRLSSGHKIILLTITKLVEKLQEKSLVLMDEPEAHLHPPLLSAFIRAVSDLLIKTNGVAIISTHSPVILQEVPRSCVWKIRRSGNVMVSDRLTRESFGENVGVLTNDVFGLEVTNSGFYKMMTDIVENNDYSYEQVLELFGNQLGAEAKSILMALIANKK</sequence>
<proteinExistence type="predicted"/>
<dbReference type="EMBL" id="FXTQ01000001">
    <property type="protein sequence ID" value="SMO41619.1"/>
    <property type="molecule type" value="Genomic_DNA"/>
</dbReference>
<name>A0A521B3I0_9FLAO</name>
<organism evidence="2 3">
    <name type="scientific">Flavobacterium nitrogenifigens</name>
    <dbReference type="NCBI Taxonomy" id="1617283"/>
    <lineage>
        <taxon>Bacteria</taxon>
        <taxon>Pseudomonadati</taxon>
        <taxon>Bacteroidota</taxon>
        <taxon>Flavobacteriia</taxon>
        <taxon>Flavobacteriales</taxon>
        <taxon>Flavobacteriaceae</taxon>
        <taxon>Flavobacterium</taxon>
    </lineage>
</organism>
<accession>A0A521B3I0</accession>
<dbReference type="GO" id="GO:0005524">
    <property type="term" value="F:ATP binding"/>
    <property type="evidence" value="ECO:0007669"/>
    <property type="project" value="InterPro"/>
</dbReference>
<dbReference type="GO" id="GO:0016887">
    <property type="term" value="F:ATP hydrolysis activity"/>
    <property type="evidence" value="ECO:0007669"/>
    <property type="project" value="InterPro"/>
</dbReference>
<reference evidence="2 3" key="1">
    <citation type="submission" date="2017-05" db="EMBL/GenBank/DDBJ databases">
        <authorList>
            <person name="Varghese N."/>
            <person name="Submissions S."/>
        </authorList>
    </citation>
    <scope>NUCLEOTIDE SEQUENCE [LARGE SCALE GENOMIC DNA]</scope>
    <source>
        <strain evidence="2 3">DSM 29982</strain>
    </source>
</reference>
<evidence type="ECO:0000259" key="1">
    <source>
        <dbReference type="SMART" id="SM00382"/>
    </source>
</evidence>
<dbReference type="SMART" id="SM00382">
    <property type="entry name" value="AAA"/>
    <property type="match status" value="1"/>
</dbReference>
<feature type="domain" description="AAA+ ATPase" evidence="1">
    <location>
        <begin position="185"/>
        <end position="431"/>
    </location>
</feature>
<dbReference type="InterPro" id="IPR027417">
    <property type="entry name" value="P-loop_NTPase"/>
</dbReference>
<dbReference type="Gene3D" id="3.40.50.300">
    <property type="entry name" value="P-loop containing nucleotide triphosphate hydrolases"/>
    <property type="match status" value="1"/>
</dbReference>
<dbReference type="OrthoDB" id="9815944at2"/>
<dbReference type="Pfam" id="PF13304">
    <property type="entry name" value="AAA_21"/>
    <property type="match status" value="1"/>
</dbReference>
<gene>
    <name evidence="2" type="ORF">SAMN06265220_101641</name>
</gene>
<dbReference type="RefSeq" id="WP_111377048.1">
    <property type="nucleotide sequence ID" value="NZ_CP043612.1"/>
</dbReference>
<protein>
    <submittedName>
        <fullName evidence="2">AAA domain-containing protein, putative AbiEii toxin, Type IV TA system</fullName>
    </submittedName>
</protein>
<evidence type="ECO:0000313" key="3">
    <source>
        <dbReference type="Proteomes" id="UP000319267"/>
    </source>
</evidence>
<evidence type="ECO:0000313" key="2">
    <source>
        <dbReference type="EMBL" id="SMO41619.1"/>
    </source>
</evidence>
<keyword evidence="3" id="KW-1185">Reference proteome</keyword>
<dbReference type="InterPro" id="IPR003959">
    <property type="entry name" value="ATPase_AAA_core"/>
</dbReference>
<dbReference type="InterPro" id="IPR003593">
    <property type="entry name" value="AAA+_ATPase"/>
</dbReference>
<dbReference type="AlphaFoldDB" id="A0A521B3I0"/>
<dbReference type="PANTHER" id="PTHR43581">
    <property type="entry name" value="ATP/GTP PHOSPHATASE"/>
    <property type="match status" value="1"/>
</dbReference>
<dbReference type="Proteomes" id="UP000319267">
    <property type="component" value="Unassembled WGS sequence"/>
</dbReference>